<dbReference type="OrthoDB" id="60033at2759"/>
<keyword evidence="7" id="KW-1185">Reference proteome</keyword>
<evidence type="ECO:0000256" key="1">
    <source>
        <dbReference type="ARBA" id="ARBA00004123"/>
    </source>
</evidence>
<dbReference type="AlphaFoldDB" id="A0A9W7G0I4"/>
<dbReference type="GO" id="GO:0003700">
    <property type="term" value="F:DNA-binding transcription factor activity"/>
    <property type="evidence" value="ECO:0007669"/>
    <property type="project" value="InterPro"/>
</dbReference>
<feature type="compositionally biased region" description="Basic and acidic residues" evidence="4">
    <location>
        <begin position="291"/>
        <end position="325"/>
    </location>
</feature>
<accession>A0A9W7G0I4</accession>
<reference evidence="7" key="1">
    <citation type="journal article" date="2023" name="Commun. Biol.">
        <title>Genome analysis of Parmales, the sister group of diatoms, reveals the evolutionary specialization of diatoms from phago-mixotrophs to photoautotrophs.</title>
        <authorList>
            <person name="Ban H."/>
            <person name="Sato S."/>
            <person name="Yoshikawa S."/>
            <person name="Yamada K."/>
            <person name="Nakamura Y."/>
            <person name="Ichinomiya M."/>
            <person name="Sato N."/>
            <person name="Blanc-Mathieu R."/>
            <person name="Endo H."/>
            <person name="Kuwata A."/>
            <person name="Ogata H."/>
        </authorList>
    </citation>
    <scope>NUCLEOTIDE SEQUENCE [LARGE SCALE GENOMIC DNA]</scope>
</reference>
<feature type="region of interest" description="Disordered" evidence="4">
    <location>
        <begin position="284"/>
        <end position="325"/>
    </location>
</feature>
<evidence type="ECO:0000313" key="7">
    <source>
        <dbReference type="Proteomes" id="UP001165065"/>
    </source>
</evidence>
<evidence type="ECO:0000256" key="4">
    <source>
        <dbReference type="SAM" id="MobiDB-lite"/>
    </source>
</evidence>
<evidence type="ECO:0000256" key="3">
    <source>
        <dbReference type="ARBA" id="ARBA00023242"/>
    </source>
</evidence>
<dbReference type="Proteomes" id="UP001165065">
    <property type="component" value="Unassembled WGS sequence"/>
</dbReference>
<keyword evidence="2" id="KW-0238">DNA-binding</keyword>
<feature type="region of interest" description="Disordered" evidence="4">
    <location>
        <begin position="159"/>
        <end position="207"/>
    </location>
</feature>
<dbReference type="SUPFAM" id="SSF46785">
    <property type="entry name" value="Winged helix' DNA-binding domain"/>
    <property type="match status" value="1"/>
</dbReference>
<feature type="compositionally biased region" description="Polar residues" evidence="4">
    <location>
        <begin position="159"/>
        <end position="175"/>
    </location>
</feature>
<evidence type="ECO:0000256" key="2">
    <source>
        <dbReference type="ARBA" id="ARBA00023125"/>
    </source>
</evidence>
<comment type="caution">
    <text evidence="6">The sequence shown here is derived from an EMBL/GenBank/DDBJ whole genome shotgun (WGS) entry which is preliminary data.</text>
</comment>
<dbReference type="Gene3D" id="1.10.10.10">
    <property type="entry name" value="Winged helix-like DNA-binding domain superfamily/Winged helix DNA-binding domain"/>
    <property type="match status" value="1"/>
</dbReference>
<proteinExistence type="predicted"/>
<dbReference type="GO" id="GO:0043565">
    <property type="term" value="F:sequence-specific DNA binding"/>
    <property type="evidence" value="ECO:0007669"/>
    <property type="project" value="InterPro"/>
</dbReference>
<dbReference type="InterPro" id="IPR036388">
    <property type="entry name" value="WH-like_DNA-bd_sf"/>
</dbReference>
<dbReference type="InterPro" id="IPR000232">
    <property type="entry name" value="HSF_DNA-bd"/>
</dbReference>
<name>A0A9W7G0I4_9STRA</name>
<sequence length="325" mass="35898">MPLDFSCFHLFAARSLEMLSESKRERVINEVVSRFVIPMKTSVDSVKENQSSVQRSSSVGRSSTVEGINADIWGDGTYEMEISTTGLRESASHDTEVRFMGDFFGGSITGASVNTWELVPIGDMSYTPSNPNFESSDTNAREHSERGYQAPPLFTQQSFGGMSALTGSGSGQLRENTNEDEVPKGGGVENDIRDDLMRSSESENNSMEGALEDELTLEEMSDGESVVVDPPVQKENISSFQRQLNMYGFSKISGGELSGSFRREGFFRGQKEFDHILRKVTQKSVKRKVTKNKDIGSRKALAKEDGEKEGDSGEKMGRKERKLSA</sequence>
<dbReference type="EMBL" id="BRYA01000636">
    <property type="protein sequence ID" value="GMI26847.1"/>
    <property type="molecule type" value="Genomic_DNA"/>
</dbReference>
<comment type="subcellular location">
    <subcellularLocation>
        <location evidence="1">Nucleus</location>
    </subcellularLocation>
</comment>
<feature type="compositionally biased region" description="Basic and acidic residues" evidence="4">
    <location>
        <begin position="190"/>
        <end position="201"/>
    </location>
</feature>
<evidence type="ECO:0000259" key="5">
    <source>
        <dbReference type="Pfam" id="PF00447"/>
    </source>
</evidence>
<dbReference type="GO" id="GO:0005634">
    <property type="term" value="C:nucleus"/>
    <property type="evidence" value="ECO:0007669"/>
    <property type="project" value="UniProtKB-SubCell"/>
</dbReference>
<protein>
    <recommendedName>
        <fullName evidence="5">HSF-type DNA-binding domain-containing protein</fullName>
    </recommendedName>
</protein>
<evidence type="ECO:0000313" key="6">
    <source>
        <dbReference type="EMBL" id="GMI26847.1"/>
    </source>
</evidence>
<keyword evidence="3" id="KW-0539">Nucleus</keyword>
<organism evidence="6 7">
    <name type="scientific">Triparma columacea</name>
    <dbReference type="NCBI Taxonomy" id="722753"/>
    <lineage>
        <taxon>Eukaryota</taxon>
        <taxon>Sar</taxon>
        <taxon>Stramenopiles</taxon>
        <taxon>Ochrophyta</taxon>
        <taxon>Bolidophyceae</taxon>
        <taxon>Parmales</taxon>
        <taxon>Triparmaceae</taxon>
        <taxon>Triparma</taxon>
    </lineage>
</organism>
<feature type="domain" description="HSF-type DNA-binding" evidence="5">
    <location>
        <begin position="231"/>
        <end position="273"/>
    </location>
</feature>
<dbReference type="Pfam" id="PF00447">
    <property type="entry name" value="HSF_DNA-bind"/>
    <property type="match status" value="1"/>
</dbReference>
<gene>
    <name evidence="6" type="ORF">TrCOL_g2983</name>
</gene>
<dbReference type="InterPro" id="IPR036390">
    <property type="entry name" value="WH_DNA-bd_sf"/>
</dbReference>